<evidence type="ECO:0000256" key="2">
    <source>
        <dbReference type="ARBA" id="ARBA00023015"/>
    </source>
</evidence>
<dbReference type="InterPro" id="IPR013249">
    <property type="entry name" value="RNA_pol_sigma70_r4_t2"/>
</dbReference>
<dbReference type="InterPro" id="IPR039425">
    <property type="entry name" value="RNA_pol_sigma-70-like"/>
</dbReference>
<protein>
    <submittedName>
        <fullName evidence="7">RNA polymerase subunit sigma-24</fullName>
    </submittedName>
</protein>
<dbReference type="NCBIfam" id="TIGR02937">
    <property type="entry name" value="sigma70-ECF"/>
    <property type="match status" value="1"/>
</dbReference>
<keyword evidence="8" id="KW-1185">Reference proteome</keyword>
<dbReference type="InterPro" id="IPR013325">
    <property type="entry name" value="RNA_pol_sigma_r2"/>
</dbReference>
<keyword evidence="4" id="KW-0804">Transcription</keyword>
<sequence length="176" mass="20389">MPQAPPLDFSAFHQMHRPAYLRYARAFLRNRADAEEAVDAAFEKLLRKWPQVLRSDSPDRYAWAVLRNHVADHNRGRRPETQPLDEAAFDTVALRTSSDPIAQLEESLTLMRAVRQLPDRQQDVTVLRYLLDLPVDRIADELGISQAAVRSTDRHARRRLREILGPDRSMEGRNRE</sequence>
<dbReference type="SUPFAM" id="SSF88659">
    <property type="entry name" value="Sigma3 and sigma4 domains of RNA polymerase sigma factors"/>
    <property type="match status" value="1"/>
</dbReference>
<feature type="domain" description="RNA polymerase sigma-70 region 2" evidence="5">
    <location>
        <begin position="14"/>
        <end position="78"/>
    </location>
</feature>
<dbReference type="Gene3D" id="1.10.10.10">
    <property type="entry name" value="Winged helix-like DNA-binding domain superfamily/Winged helix DNA-binding domain"/>
    <property type="match status" value="1"/>
</dbReference>
<keyword evidence="2" id="KW-0805">Transcription regulation</keyword>
<dbReference type="GO" id="GO:0006352">
    <property type="term" value="P:DNA-templated transcription initiation"/>
    <property type="evidence" value="ECO:0007669"/>
    <property type="project" value="InterPro"/>
</dbReference>
<evidence type="ECO:0000313" key="8">
    <source>
        <dbReference type="Proteomes" id="UP000186455"/>
    </source>
</evidence>
<dbReference type="Gene3D" id="1.10.1740.10">
    <property type="match status" value="1"/>
</dbReference>
<dbReference type="InterPro" id="IPR007627">
    <property type="entry name" value="RNA_pol_sigma70_r2"/>
</dbReference>
<evidence type="ECO:0000256" key="1">
    <source>
        <dbReference type="ARBA" id="ARBA00010641"/>
    </source>
</evidence>
<name>A0A1Q4V912_9ACTN</name>
<comment type="similarity">
    <text evidence="1">Belongs to the sigma-70 factor family. ECF subfamily.</text>
</comment>
<accession>A0A1Q4V912</accession>
<dbReference type="InterPro" id="IPR036388">
    <property type="entry name" value="WH-like_DNA-bd_sf"/>
</dbReference>
<dbReference type="InterPro" id="IPR014284">
    <property type="entry name" value="RNA_pol_sigma-70_dom"/>
</dbReference>
<dbReference type="Pfam" id="PF04542">
    <property type="entry name" value="Sigma70_r2"/>
    <property type="match status" value="1"/>
</dbReference>
<dbReference type="EMBL" id="LFBV01000003">
    <property type="protein sequence ID" value="OKH94338.1"/>
    <property type="molecule type" value="Genomic_DNA"/>
</dbReference>
<dbReference type="AlphaFoldDB" id="A0A1Q4V912"/>
<evidence type="ECO:0000259" key="5">
    <source>
        <dbReference type="Pfam" id="PF04542"/>
    </source>
</evidence>
<dbReference type="Pfam" id="PF08281">
    <property type="entry name" value="Sigma70_r4_2"/>
    <property type="match status" value="1"/>
</dbReference>
<dbReference type="STRING" id="1048205.AB852_16570"/>
<evidence type="ECO:0000256" key="4">
    <source>
        <dbReference type="ARBA" id="ARBA00023163"/>
    </source>
</evidence>
<dbReference type="CDD" id="cd06171">
    <property type="entry name" value="Sigma70_r4"/>
    <property type="match status" value="1"/>
</dbReference>
<dbReference type="Proteomes" id="UP000186455">
    <property type="component" value="Unassembled WGS sequence"/>
</dbReference>
<evidence type="ECO:0000313" key="7">
    <source>
        <dbReference type="EMBL" id="OKH94338.1"/>
    </source>
</evidence>
<evidence type="ECO:0000259" key="6">
    <source>
        <dbReference type="Pfam" id="PF08281"/>
    </source>
</evidence>
<keyword evidence="3" id="KW-0731">Sigma factor</keyword>
<dbReference type="InterPro" id="IPR013324">
    <property type="entry name" value="RNA_pol_sigma_r3/r4-like"/>
</dbReference>
<comment type="caution">
    <text evidence="7">The sequence shown here is derived from an EMBL/GenBank/DDBJ whole genome shotgun (WGS) entry which is preliminary data.</text>
</comment>
<dbReference type="GO" id="GO:0016987">
    <property type="term" value="F:sigma factor activity"/>
    <property type="evidence" value="ECO:0007669"/>
    <property type="project" value="UniProtKB-KW"/>
</dbReference>
<feature type="domain" description="RNA polymerase sigma factor 70 region 4 type 2" evidence="6">
    <location>
        <begin position="109"/>
        <end position="160"/>
    </location>
</feature>
<dbReference type="GO" id="GO:0003677">
    <property type="term" value="F:DNA binding"/>
    <property type="evidence" value="ECO:0007669"/>
    <property type="project" value="InterPro"/>
</dbReference>
<proteinExistence type="inferred from homology"/>
<dbReference type="SUPFAM" id="SSF88946">
    <property type="entry name" value="Sigma2 domain of RNA polymerase sigma factors"/>
    <property type="match status" value="1"/>
</dbReference>
<dbReference type="PANTHER" id="PTHR43133">
    <property type="entry name" value="RNA POLYMERASE ECF-TYPE SIGMA FACTO"/>
    <property type="match status" value="1"/>
</dbReference>
<gene>
    <name evidence="7" type="ORF">AB852_16570</name>
</gene>
<evidence type="ECO:0000256" key="3">
    <source>
        <dbReference type="ARBA" id="ARBA00023082"/>
    </source>
</evidence>
<dbReference type="PANTHER" id="PTHR43133:SF51">
    <property type="entry name" value="RNA POLYMERASE SIGMA FACTOR"/>
    <property type="match status" value="1"/>
</dbReference>
<reference evidence="7 8" key="1">
    <citation type="submission" date="2015-06" db="EMBL/GenBank/DDBJ databases">
        <title>Cloning and characterization of the uncialamcin biosynthetic gene cluster.</title>
        <authorList>
            <person name="Yan X."/>
            <person name="Huang T."/>
            <person name="Ge H."/>
            <person name="Shen B."/>
        </authorList>
    </citation>
    <scope>NUCLEOTIDE SEQUENCE [LARGE SCALE GENOMIC DNA]</scope>
    <source>
        <strain evidence="7 8">DCA2648</strain>
    </source>
</reference>
<organism evidence="7 8">
    <name type="scientific">Streptomyces uncialis</name>
    <dbReference type="NCBI Taxonomy" id="1048205"/>
    <lineage>
        <taxon>Bacteria</taxon>
        <taxon>Bacillati</taxon>
        <taxon>Actinomycetota</taxon>
        <taxon>Actinomycetes</taxon>
        <taxon>Kitasatosporales</taxon>
        <taxon>Streptomycetaceae</taxon>
        <taxon>Streptomyces</taxon>
    </lineage>
</organism>